<evidence type="ECO:0000256" key="4">
    <source>
        <dbReference type="ARBA" id="ARBA00022793"/>
    </source>
</evidence>
<accession>A0A5N6L3X7</accession>
<comment type="caution">
    <text evidence="11">The sequence shown here is derived from an EMBL/GenBank/DDBJ whole genome shotgun (WGS) entry which is preliminary data.</text>
</comment>
<dbReference type="SUPFAM" id="SSF52507">
    <property type="entry name" value="Homo-oligomeric flavin-containing Cys decarboxylases, HFCD"/>
    <property type="match status" value="1"/>
</dbReference>
<evidence type="ECO:0000256" key="3">
    <source>
        <dbReference type="ARBA" id="ARBA00022643"/>
    </source>
</evidence>
<evidence type="ECO:0000313" key="11">
    <source>
        <dbReference type="EMBL" id="KAB8670381.1"/>
    </source>
</evidence>
<dbReference type="GO" id="GO:0004633">
    <property type="term" value="F:phosphopantothenoylcysteine decarboxylase activity"/>
    <property type="evidence" value="ECO:0007669"/>
    <property type="project" value="UniProtKB-EC"/>
</dbReference>
<dbReference type="EC" id="4.1.1.36" evidence="8"/>
<dbReference type="PANTHER" id="PTHR14359">
    <property type="entry name" value="HOMO-OLIGOMERIC FLAVIN CONTAINING CYS DECARBOXYLASE FAMILY"/>
    <property type="match status" value="1"/>
</dbReference>
<feature type="domain" description="Flavoprotein" evidence="10">
    <location>
        <begin position="33"/>
        <end position="250"/>
    </location>
</feature>
<evidence type="ECO:0000256" key="2">
    <source>
        <dbReference type="ARBA" id="ARBA00022604"/>
    </source>
</evidence>
<organism evidence="11 12">
    <name type="scientific">Carpinus fangiana</name>
    <dbReference type="NCBI Taxonomy" id="176857"/>
    <lineage>
        <taxon>Eukaryota</taxon>
        <taxon>Viridiplantae</taxon>
        <taxon>Streptophyta</taxon>
        <taxon>Embryophyta</taxon>
        <taxon>Tracheophyta</taxon>
        <taxon>Spermatophyta</taxon>
        <taxon>Magnoliopsida</taxon>
        <taxon>eudicotyledons</taxon>
        <taxon>Gunneridae</taxon>
        <taxon>Pentapetalae</taxon>
        <taxon>rosids</taxon>
        <taxon>fabids</taxon>
        <taxon>Fagales</taxon>
        <taxon>Betulaceae</taxon>
        <taxon>Carpinus</taxon>
    </lineage>
</organism>
<keyword evidence="3" id="KW-0288">FMN</keyword>
<evidence type="ECO:0000256" key="5">
    <source>
        <dbReference type="ARBA" id="ARBA00022993"/>
    </source>
</evidence>
<evidence type="ECO:0000256" key="1">
    <source>
        <dbReference type="ARBA" id="ARBA00001917"/>
    </source>
</evidence>
<comment type="cofactor">
    <cofactor evidence="1">
        <name>FMN</name>
        <dbReference type="ChEBI" id="CHEBI:58210"/>
    </cofactor>
</comment>
<sequence length="260" mass="29056">MTSGGHNRTKDPIDQTGAPPFSASDFVDDGKYHLLLAASGSVATIKLPNIIQGLAKRTDVSIRVLLTESSANFLQGQSDEQPHIEAIRKYPNVDAIYRDEDEWRTPWTRGAPILHIELRRWAHDMFIVPVSANTLAKLAYGLSDNLLTSVVRAWEVIPPSLVSRESQSADTRFSRRPGLQKVIYIAPAMNTAMWVHPATGEHLDKLVKYGTREGTFPWIEILRPQEKELACGDTGTGAMRDWQEILAKIESCVETHELFP</sequence>
<proteinExistence type="inferred from homology"/>
<keyword evidence="3" id="KW-0285">Flavoprotein</keyword>
<protein>
    <recommendedName>
        <fullName evidence="8">phosphopantothenoylcysteine decarboxylase</fullName>
        <ecNumber evidence="8">4.1.1.36</ecNumber>
    </recommendedName>
</protein>
<feature type="region of interest" description="Disordered" evidence="9">
    <location>
        <begin position="1"/>
        <end position="22"/>
    </location>
</feature>
<dbReference type="Pfam" id="PF02441">
    <property type="entry name" value="Flavoprotein"/>
    <property type="match status" value="1"/>
</dbReference>
<evidence type="ECO:0000259" key="10">
    <source>
        <dbReference type="Pfam" id="PF02441"/>
    </source>
</evidence>
<comment type="similarity">
    <text evidence="6">Belongs to the HFCD (homooligomeric flavin containing Cys decarboxylase) superfamily.</text>
</comment>
<keyword evidence="5" id="KW-0173">Coenzyme A biosynthesis</keyword>
<gene>
    <name evidence="11" type="ORF">FH972_026294</name>
</gene>
<keyword evidence="4" id="KW-0456">Lyase</keyword>
<dbReference type="AlphaFoldDB" id="A0A5N6L3X7"/>
<evidence type="ECO:0000256" key="8">
    <source>
        <dbReference type="ARBA" id="ARBA00066422"/>
    </source>
</evidence>
<dbReference type="Proteomes" id="UP000327013">
    <property type="component" value="Unassembled WGS sequence"/>
</dbReference>
<name>A0A5N6L3X7_9ROSI</name>
<reference evidence="11 12" key="1">
    <citation type="submission" date="2019-06" db="EMBL/GenBank/DDBJ databases">
        <title>A chromosomal-level reference genome of Carpinus fangiana (Coryloideae, Betulaceae).</title>
        <authorList>
            <person name="Yang X."/>
            <person name="Wang Z."/>
            <person name="Zhang L."/>
            <person name="Hao G."/>
            <person name="Liu J."/>
            <person name="Yang Y."/>
        </authorList>
    </citation>
    <scope>NUCLEOTIDE SEQUENCE [LARGE SCALE GENOMIC DNA]</scope>
    <source>
        <strain evidence="11">Cfa_2016G</strain>
        <tissue evidence="11">Leaf</tissue>
    </source>
</reference>
<comment type="pathway">
    <text evidence="7">Cofactor biosynthesis; coenzyme A biosynthesis; CoA from (R)-pantothenate: step 3/5.</text>
</comment>
<dbReference type="GO" id="GO:0015937">
    <property type="term" value="P:coenzyme A biosynthetic process"/>
    <property type="evidence" value="ECO:0007669"/>
    <property type="project" value="UniProtKB-KW"/>
</dbReference>
<dbReference type="InterPro" id="IPR003382">
    <property type="entry name" value="Flavoprotein"/>
</dbReference>
<dbReference type="EMBL" id="VIBQ01000084">
    <property type="protein sequence ID" value="KAB8670381.1"/>
    <property type="molecule type" value="Genomic_DNA"/>
</dbReference>
<evidence type="ECO:0000256" key="6">
    <source>
        <dbReference type="ARBA" id="ARBA00038350"/>
    </source>
</evidence>
<dbReference type="GO" id="GO:0071513">
    <property type="term" value="C:phosphopantothenoylcysteine decarboxylase complex"/>
    <property type="evidence" value="ECO:0007669"/>
    <property type="project" value="TreeGrafter"/>
</dbReference>
<keyword evidence="2" id="KW-0341">Growth regulation</keyword>
<evidence type="ECO:0000256" key="9">
    <source>
        <dbReference type="SAM" id="MobiDB-lite"/>
    </source>
</evidence>
<dbReference type="Gene3D" id="3.40.50.1950">
    <property type="entry name" value="Flavin prenyltransferase-like"/>
    <property type="match status" value="1"/>
</dbReference>
<dbReference type="PANTHER" id="PTHR14359:SF6">
    <property type="entry name" value="PHOSPHOPANTOTHENOYLCYSTEINE DECARBOXYLASE"/>
    <property type="match status" value="1"/>
</dbReference>
<keyword evidence="12" id="KW-1185">Reference proteome</keyword>
<dbReference type="GO" id="GO:0010181">
    <property type="term" value="F:FMN binding"/>
    <property type="evidence" value="ECO:0007669"/>
    <property type="project" value="TreeGrafter"/>
</dbReference>
<dbReference type="InterPro" id="IPR036551">
    <property type="entry name" value="Flavin_trans-like"/>
</dbReference>
<keyword evidence="4" id="KW-0210">Decarboxylase</keyword>
<dbReference type="OrthoDB" id="1532798at2759"/>
<evidence type="ECO:0000256" key="7">
    <source>
        <dbReference type="ARBA" id="ARBA00060685"/>
    </source>
</evidence>
<evidence type="ECO:0000313" key="12">
    <source>
        <dbReference type="Proteomes" id="UP000327013"/>
    </source>
</evidence>